<name>A0A397IAP2_9GLOM</name>
<evidence type="ECO:0000259" key="1">
    <source>
        <dbReference type="PROSITE" id="PS50011"/>
    </source>
</evidence>
<dbReference type="Pfam" id="PF07714">
    <property type="entry name" value="PK_Tyr_Ser-Thr"/>
    <property type="match status" value="1"/>
</dbReference>
<dbReference type="InterPro" id="IPR000719">
    <property type="entry name" value="Prot_kinase_dom"/>
</dbReference>
<dbReference type="InterPro" id="IPR011990">
    <property type="entry name" value="TPR-like_helical_dom_sf"/>
</dbReference>
<dbReference type="EMBL" id="PQFF01000229">
    <property type="protein sequence ID" value="RHZ72022.1"/>
    <property type="molecule type" value="Genomic_DNA"/>
</dbReference>
<reference evidence="2 3" key="1">
    <citation type="submission" date="2018-08" db="EMBL/GenBank/DDBJ databases">
        <title>Genome and evolution of the arbuscular mycorrhizal fungus Diversispora epigaea (formerly Glomus versiforme) and its bacterial endosymbionts.</title>
        <authorList>
            <person name="Sun X."/>
            <person name="Fei Z."/>
            <person name="Harrison M."/>
        </authorList>
    </citation>
    <scope>NUCLEOTIDE SEQUENCE [LARGE SCALE GENOMIC DNA]</scope>
    <source>
        <strain evidence="2 3">IT104</strain>
    </source>
</reference>
<dbReference type="Gene3D" id="1.10.510.10">
    <property type="entry name" value="Transferase(Phosphotransferase) domain 1"/>
    <property type="match status" value="1"/>
</dbReference>
<dbReference type="InterPro" id="IPR052945">
    <property type="entry name" value="Mitotic_Regulator"/>
</dbReference>
<feature type="domain" description="Protein kinase" evidence="1">
    <location>
        <begin position="1"/>
        <end position="297"/>
    </location>
</feature>
<dbReference type="Proteomes" id="UP000266861">
    <property type="component" value="Unassembled WGS sequence"/>
</dbReference>
<dbReference type="OrthoDB" id="442451at2759"/>
<dbReference type="InterPro" id="IPR011009">
    <property type="entry name" value="Kinase-like_dom_sf"/>
</dbReference>
<dbReference type="SMART" id="SM00671">
    <property type="entry name" value="SEL1"/>
    <property type="match status" value="7"/>
</dbReference>
<dbReference type="InterPro" id="IPR006597">
    <property type="entry name" value="Sel1-like"/>
</dbReference>
<organism evidence="2 3">
    <name type="scientific">Diversispora epigaea</name>
    <dbReference type="NCBI Taxonomy" id="1348612"/>
    <lineage>
        <taxon>Eukaryota</taxon>
        <taxon>Fungi</taxon>
        <taxon>Fungi incertae sedis</taxon>
        <taxon>Mucoromycota</taxon>
        <taxon>Glomeromycotina</taxon>
        <taxon>Glomeromycetes</taxon>
        <taxon>Diversisporales</taxon>
        <taxon>Diversisporaceae</taxon>
        <taxon>Diversispora</taxon>
    </lineage>
</organism>
<protein>
    <recommendedName>
        <fullName evidence="1">Protein kinase domain-containing protein</fullName>
    </recommendedName>
</protein>
<accession>A0A397IAP2</accession>
<dbReference type="SUPFAM" id="SSF81901">
    <property type="entry name" value="HCP-like"/>
    <property type="match status" value="2"/>
</dbReference>
<dbReference type="InterPro" id="IPR001245">
    <property type="entry name" value="Ser-Thr/Tyr_kinase_cat_dom"/>
</dbReference>
<dbReference type="PANTHER" id="PTHR43628">
    <property type="entry name" value="ACTIVATOR OF C KINASE PROTEIN 1-RELATED"/>
    <property type="match status" value="1"/>
</dbReference>
<dbReference type="GO" id="GO:0005524">
    <property type="term" value="F:ATP binding"/>
    <property type="evidence" value="ECO:0007669"/>
    <property type="project" value="InterPro"/>
</dbReference>
<dbReference type="PROSITE" id="PS50011">
    <property type="entry name" value="PROTEIN_KINASE_DOM"/>
    <property type="match status" value="1"/>
</dbReference>
<dbReference type="GO" id="GO:0004672">
    <property type="term" value="F:protein kinase activity"/>
    <property type="evidence" value="ECO:0007669"/>
    <property type="project" value="InterPro"/>
</dbReference>
<comment type="caution">
    <text evidence="2">The sequence shown here is derived from an EMBL/GenBank/DDBJ whole genome shotgun (WGS) entry which is preliminary data.</text>
</comment>
<evidence type="ECO:0000313" key="3">
    <source>
        <dbReference type="Proteomes" id="UP000266861"/>
    </source>
</evidence>
<dbReference type="Pfam" id="PF08238">
    <property type="entry name" value="Sel1"/>
    <property type="match status" value="7"/>
</dbReference>
<dbReference type="PANTHER" id="PTHR43628:SF1">
    <property type="entry name" value="CHITIN SYNTHASE REGULATORY FACTOR 2-RELATED"/>
    <property type="match status" value="1"/>
</dbReference>
<dbReference type="STRING" id="1348612.A0A397IAP2"/>
<keyword evidence="3" id="KW-1185">Reference proteome</keyword>
<gene>
    <name evidence="2" type="ORF">Glove_248g30</name>
</gene>
<dbReference type="AlphaFoldDB" id="A0A397IAP2"/>
<dbReference type="SUPFAM" id="SSF56112">
    <property type="entry name" value="Protein kinase-like (PK-like)"/>
    <property type="match status" value="1"/>
</dbReference>
<dbReference type="Gene3D" id="1.25.40.10">
    <property type="entry name" value="Tetratricopeptide repeat domain"/>
    <property type="match status" value="1"/>
</dbReference>
<proteinExistence type="predicted"/>
<evidence type="ECO:0000313" key="2">
    <source>
        <dbReference type="EMBL" id="RHZ72022.1"/>
    </source>
</evidence>
<sequence>MSQEKIIDHESIGDWKTWIDNLIIEETIQKNDIPFYQYSEFSNVELISKNVYKATFKISQKTVALKCIFLNDNDNFTQDKSKGIKNWKIMKAFLGYMVSLNKRKLNSENILVHNGKIKLNYFGISRDISKFLRFLTTTFGIKNWKIMKAFLGYMVSLNKRKLNSENILVHNGKIKLNYFGISRDISKFLRFLTTTFGPIQYMDPQYLELFNTIGKNMSSDIFSLGIILWEISSGDSPFGIRSLFNVDLLNNIIKGKREMVIPGTPPKYQEIYTDCWKHNENLRPNISQVIKNLSEIIISDASVEIESSLSHFDNVTDKTNAYKLEIQNKESEVRSDSHLVDVKAEVNVFIQDLFKFFTDLFKKQSSKSNIQPIMIKNYIIKERNMNPAEVLYEMIIHKSHHWFTSLIGFFYWYGIGTIVDDKMAFKFFSLAANEIIDKKNFSFNQEIGCFYLVTMYLNGRGVKKDMKKAFQICSKISDEGSLVALNQVAFCYKKGLGVEKNEKKAFEIYLRSAEKGNLEAQINIGYCYLNGIGTILNESEGFRWSKKSALAGNIDAIYNVGCCYNYGKGVGINKKKAFECYLAAAEKGNPLAQYNVGYCRANGYGIDKNQTIAFEWYKKAAENDDIDGQCMIGKCFYEGYGIKRDIVKAIYWLNKAKEKGNTDANRY</sequence>